<feature type="transmembrane region" description="Helical" evidence="10">
    <location>
        <begin position="387"/>
        <end position="408"/>
    </location>
</feature>
<gene>
    <name evidence="12" type="ORF">UFOPK2975_00678</name>
</gene>
<dbReference type="GO" id="GO:0004222">
    <property type="term" value="F:metalloendopeptidase activity"/>
    <property type="evidence" value="ECO:0007669"/>
    <property type="project" value="InterPro"/>
</dbReference>
<keyword evidence="3" id="KW-0645">Protease</keyword>
<feature type="transmembrane region" description="Helical" evidence="10">
    <location>
        <begin position="30"/>
        <end position="47"/>
    </location>
</feature>
<accession>A0A6J6X8J4</accession>
<evidence type="ECO:0000256" key="4">
    <source>
        <dbReference type="ARBA" id="ARBA00022692"/>
    </source>
</evidence>
<keyword evidence="7 10" id="KW-1133">Transmembrane helix</keyword>
<keyword evidence="6" id="KW-0862">Zinc</keyword>
<comment type="cofactor">
    <cofactor evidence="1">
        <name>Zn(2+)</name>
        <dbReference type="ChEBI" id="CHEBI:29105"/>
    </cofactor>
</comment>
<dbReference type="InterPro" id="IPR036034">
    <property type="entry name" value="PDZ_sf"/>
</dbReference>
<keyword evidence="5" id="KW-0378">Hydrolase</keyword>
<evidence type="ECO:0000256" key="2">
    <source>
        <dbReference type="ARBA" id="ARBA00004141"/>
    </source>
</evidence>
<feature type="transmembrane region" description="Helical" evidence="10">
    <location>
        <begin position="53"/>
        <end position="72"/>
    </location>
</feature>
<comment type="subcellular location">
    <subcellularLocation>
        <location evidence="2">Membrane</location>
        <topology evidence="2">Multi-pass membrane protein</topology>
    </subcellularLocation>
</comment>
<organism evidence="12">
    <name type="scientific">freshwater metagenome</name>
    <dbReference type="NCBI Taxonomy" id="449393"/>
    <lineage>
        <taxon>unclassified sequences</taxon>
        <taxon>metagenomes</taxon>
        <taxon>ecological metagenomes</taxon>
    </lineage>
</organism>
<dbReference type="Gene3D" id="2.30.42.10">
    <property type="match status" value="1"/>
</dbReference>
<dbReference type="GO" id="GO:0016020">
    <property type="term" value="C:membrane"/>
    <property type="evidence" value="ECO:0007669"/>
    <property type="project" value="UniProtKB-SubCell"/>
</dbReference>
<dbReference type="Pfam" id="PF02163">
    <property type="entry name" value="Peptidase_M50"/>
    <property type="match status" value="1"/>
</dbReference>
<reference evidence="12" key="1">
    <citation type="submission" date="2020-05" db="EMBL/GenBank/DDBJ databases">
        <authorList>
            <person name="Chiriac C."/>
            <person name="Salcher M."/>
            <person name="Ghai R."/>
            <person name="Kavagutti S V."/>
        </authorList>
    </citation>
    <scope>NUCLEOTIDE SEQUENCE</scope>
</reference>
<protein>
    <submittedName>
        <fullName evidence="12">Unannotated protein</fullName>
    </submittedName>
</protein>
<dbReference type="InterPro" id="IPR004387">
    <property type="entry name" value="Pept_M50_Zn"/>
</dbReference>
<name>A0A6J6X8J4_9ZZZZ</name>
<keyword evidence="9 10" id="KW-0472">Membrane</keyword>
<feature type="domain" description="Peptidase M50" evidence="11">
    <location>
        <begin position="55"/>
        <end position="395"/>
    </location>
</feature>
<evidence type="ECO:0000256" key="1">
    <source>
        <dbReference type="ARBA" id="ARBA00001947"/>
    </source>
</evidence>
<dbReference type="PANTHER" id="PTHR42837:SF2">
    <property type="entry name" value="MEMBRANE METALLOPROTEASE ARASP2, CHLOROPLASTIC-RELATED"/>
    <property type="match status" value="1"/>
</dbReference>
<keyword evidence="8" id="KW-0482">Metalloprotease</keyword>
<evidence type="ECO:0000256" key="6">
    <source>
        <dbReference type="ARBA" id="ARBA00022833"/>
    </source>
</evidence>
<evidence type="ECO:0000256" key="7">
    <source>
        <dbReference type="ARBA" id="ARBA00022989"/>
    </source>
</evidence>
<proteinExistence type="predicted"/>
<sequence>MSSFYNKFRDEIVAGGDTTDQPKRINDKRTSLIAGLVLLALFVWLGVSSPWTFVFVVGLLISVFLHEMGHFVTARRTGMKVTQFFMGFGPRLWSMQRGEVEYGIRALPLGAFVRIVGMNNLDECDPADEPRAYRAQSYPKRLLVITAGSLMHGVIALVLFFGVYATSGRYSETGDVLVTSPPAANSPAQESGVVMGDVVREIDGIAISTREQFIEQIVSKQPGQTVPVVVERAGKPVSLSVTLGNNPVDTSLAYFGVASWSLDYVHVNPIRAVGYATQDLVVTAGRSVVGVFVVLNPINIFNSVVDDKADPATRPGTVVGASQLGGEIGRQDGLKGVLLLLASINVFVGVFNMFPLLPFDGGHAAIATYERFRSRRNKTYRADVGKMVPVATMVVGLLAMLLVVGLYLDLTQPIG</sequence>
<feature type="transmembrane region" description="Helical" evidence="10">
    <location>
        <begin position="337"/>
        <end position="366"/>
    </location>
</feature>
<evidence type="ECO:0000256" key="5">
    <source>
        <dbReference type="ARBA" id="ARBA00022801"/>
    </source>
</evidence>
<dbReference type="EMBL" id="CAFAAG010000041">
    <property type="protein sequence ID" value="CAB4791586.1"/>
    <property type="molecule type" value="Genomic_DNA"/>
</dbReference>
<dbReference type="GO" id="GO:0006508">
    <property type="term" value="P:proteolysis"/>
    <property type="evidence" value="ECO:0007669"/>
    <property type="project" value="UniProtKB-KW"/>
</dbReference>
<keyword evidence="4 10" id="KW-0812">Transmembrane</keyword>
<dbReference type="PANTHER" id="PTHR42837">
    <property type="entry name" value="REGULATOR OF SIGMA-E PROTEASE RSEP"/>
    <property type="match status" value="1"/>
</dbReference>
<evidence type="ECO:0000256" key="8">
    <source>
        <dbReference type="ARBA" id="ARBA00023049"/>
    </source>
</evidence>
<dbReference type="CDD" id="cd06163">
    <property type="entry name" value="S2P-M50_PDZ_RseP-like"/>
    <property type="match status" value="1"/>
</dbReference>
<dbReference type="SUPFAM" id="SSF50156">
    <property type="entry name" value="PDZ domain-like"/>
    <property type="match status" value="1"/>
</dbReference>
<dbReference type="InterPro" id="IPR008915">
    <property type="entry name" value="Peptidase_M50"/>
</dbReference>
<evidence type="ECO:0000259" key="11">
    <source>
        <dbReference type="Pfam" id="PF02163"/>
    </source>
</evidence>
<dbReference type="AlphaFoldDB" id="A0A6J6X8J4"/>
<evidence type="ECO:0000256" key="9">
    <source>
        <dbReference type="ARBA" id="ARBA00023136"/>
    </source>
</evidence>
<evidence type="ECO:0000313" key="12">
    <source>
        <dbReference type="EMBL" id="CAB4791586.1"/>
    </source>
</evidence>
<evidence type="ECO:0000256" key="3">
    <source>
        <dbReference type="ARBA" id="ARBA00022670"/>
    </source>
</evidence>
<feature type="transmembrane region" description="Helical" evidence="10">
    <location>
        <begin position="142"/>
        <end position="164"/>
    </location>
</feature>
<evidence type="ECO:0000256" key="10">
    <source>
        <dbReference type="SAM" id="Phobius"/>
    </source>
</evidence>